<organism evidence="1 2">
    <name type="scientific">Panagrolaimus sp. JU765</name>
    <dbReference type="NCBI Taxonomy" id="591449"/>
    <lineage>
        <taxon>Eukaryota</taxon>
        <taxon>Metazoa</taxon>
        <taxon>Ecdysozoa</taxon>
        <taxon>Nematoda</taxon>
        <taxon>Chromadorea</taxon>
        <taxon>Rhabditida</taxon>
        <taxon>Tylenchina</taxon>
        <taxon>Panagrolaimomorpha</taxon>
        <taxon>Panagrolaimoidea</taxon>
        <taxon>Panagrolaimidae</taxon>
        <taxon>Panagrolaimus</taxon>
    </lineage>
</organism>
<sequence>MFHPEYPDIRSKQYLIFGIHIRKLATILSAFSIVAEIILIAVARIDLFSYFFAAICIVSNVLVIYADKSEMPKYYWPFLVLTLIILVFGGIFILASIVLMIHFLISVFVGGAQFDQDVRVENFDDKFAPKTLGEGLFWLFLLCIVISALLSFKMFHFLMVYRSKNYILEEVWTGNTRRVFQDKNDDNAETTGLTN</sequence>
<evidence type="ECO:0000313" key="2">
    <source>
        <dbReference type="WBParaSite" id="JU765_v2.g10468.t1"/>
    </source>
</evidence>
<name>A0AC34PVR3_9BILA</name>
<accession>A0AC34PVR3</accession>
<proteinExistence type="predicted"/>
<reference evidence="2" key="1">
    <citation type="submission" date="2022-11" db="UniProtKB">
        <authorList>
            <consortium name="WormBaseParasite"/>
        </authorList>
    </citation>
    <scope>IDENTIFICATION</scope>
</reference>
<dbReference type="Proteomes" id="UP000887576">
    <property type="component" value="Unplaced"/>
</dbReference>
<evidence type="ECO:0000313" key="1">
    <source>
        <dbReference type="Proteomes" id="UP000887576"/>
    </source>
</evidence>
<protein>
    <submittedName>
        <fullName evidence="2">Uncharacterized protein</fullName>
    </submittedName>
</protein>
<dbReference type="WBParaSite" id="JU765_v2.g10468.t1">
    <property type="protein sequence ID" value="JU765_v2.g10468.t1"/>
    <property type="gene ID" value="JU765_v2.g10468"/>
</dbReference>